<keyword evidence="1" id="KW-0472">Membrane</keyword>
<protein>
    <submittedName>
        <fullName evidence="2">Uncharacterized protein</fullName>
    </submittedName>
</protein>
<feature type="transmembrane region" description="Helical" evidence="1">
    <location>
        <begin position="20"/>
        <end position="38"/>
    </location>
</feature>
<sequence>MLIERSTAVPRKRGRHWKECLMAFWLLGFARMTLVSWFT</sequence>
<dbReference type="PATRIC" id="fig|777.21.peg.294"/>
<organism evidence="2">
    <name type="scientific">Coxiella burnetii</name>
    <dbReference type="NCBI Taxonomy" id="777"/>
    <lineage>
        <taxon>Bacteria</taxon>
        <taxon>Pseudomonadati</taxon>
        <taxon>Pseudomonadota</taxon>
        <taxon>Gammaproteobacteria</taxon>
        <taxon>Legionellales</taxon>
        <taxon>Coxiellaceae</taxon>
        <taxon>Coxiella</taxon>
    </lineage>
</organism>
<keyword evidence="1" id="KW-1133">Transmembrane helix</keyword>
<accession>A0A0M5LP39</accession>
<name>A0A0M5LP39_COXBE</name>
<evidence type="ECO:0000256" key="1">
    <source>
        <dbReference type="SAM" id="Phobius"/>
    </source>
</evidence>
<keyword evidence="1" id="KW-0812">Transmembrane</keyword>
<dbReference type="AlphaFoldDB" id="A0A0M5LP39"/>
<dbReference type="RefSeq" id="WP_010957446.1">
    <property type="nucleotide sequence ID" value="NZ_AP019757.1"/>
</dbReference>
<proteinExistence type="predicted"/>
<reference evidence="2" key="1">
    <citation type="journal article" date="2015" name="Microbes Infect.">
        <title>Whole genome PCR scanning (WGPS) of Coxiella burnetii strains from ruminants.</title>
        <authorList>
            <person name="Sidi-Boumedine K."/>
            <person name="Adam G."/>
            <person name="Angen O."/>
            <person name="Aspan A."/>
            <person name="Bossers A."/>
            <person name="Roest H.J."/>
            <person name="Prigent M."/>
            <person name="Thiery R."/>
            <person name="Rousset E."/>
        </authorList>
    </citation>
    <scope>NUCLEOTIDE SEQUENCE</scope>
    <source>
        <strain evidence="2">EVC13</strain>
    </source>
</reference>
<dbReference type="EMBL" id="KT381467">
    <property type="protein sequence ID" value="ALE59699.1"/>
    <property type="molecule type" value="Genomic_DNA"/>
</dbReference>
<gene>
    <name evidence="2" type="ORF">CBU_0230</name>
</gene>
<evidence type="ECO:0000313" key="2">
    <source>
        <dbReference type="EMBL" id="ALE59699.1"/>
    </source>
</evidence>